<feature type="transmembrane region" description="Helical" evidence="1">
    <location>
        <begin position="52"/>
        <end position="73"/>
    </location>
</feature>
<comment type="caution">
    <text evidence="2">The sequence shown here is derived from an EMBL/GenBank/DDBJ whole genome shotgun (WGS) entry which is preliminary data.</text>
</comment>
<dbReference type="Proteomes" id="UP001597214">
    <property type="component" value="Unassembled WGS sequence"/>
</dbReference>
<feature type="transmembrane region" description="Helical" evidence="1">
    <location>
        <begin position="206"/>
        <end position="225"/>
    </location>
</feature>
<dbReference type="EMBL" id="JBHUEM010000028">
    <property type="protein sequence ID" value="MFD1737983.1"/>
    <property type="molecule type" value="Genomic_DNA"/>
</dbReference>
<evidence type="ECO:0008006" key="4">
    <source>
        <dbReference type="Google" id="ProtNLM"/>
    </source>
</evidence>
<sequence>MNLSLRRLAIGIWSDMIFQVRHGFYAAYMVVSTLYIVLLTFIPHGYQEMASVLIVFSDPSFIGCFFIGAIILLEKGQGIYDSLFVTPFQIAEYLLSKLFSLTFLSIISSLAIIGFSISGIVVDYRPIVIGIFLSSLFFTCIGIILAVRVKTVNQFLLSSPLVLIVFFIPVLETTMSLNLKWTSILPSYAGILLIQGGFEPLSVNEWTYGIGNLVAWILVGFYLTYHSFYKYIVLRIGSG</sequence>
<dbReference type="Pfam" id="PF24686">
    <property type="entry name" value="FLQE3_permease"/>
    <property type="match status" value="1"/>
</dbReference>
<protein>
    <recommendedName>
        <fullName evidence="4">ABC transporter permease</fullName>
    </recommendedName>
</protein>
<evidence type="ECO:0000256" key="1">
    <source>
        <dbReference type="SAM" id="Phobius"/>
    </source>
</evidence>
<keyword evidence="1" id="KW-0472">Membrane</keyword>
<keyword evidence="1" id="KW-0812">Transmembrane</keyword>
<evidence type="ECO:0000313" key="3">
    <source>
        <dbReference type="Proteomes" id="UP001597214"/>
    </source>
</evidence>
<feature type="transmembrane region" description="Helical" evidence="1">
    <location>
        <begin position="94"/>
        <end position="121"/>
    </location>
</feature>
<proteinExistence type="predicted"/>
<feature type="transmembrane region" description="Helical" evidence="1">
    <location>
        <begin position="127"/>
        <end position="147"/>
    </location>
</feature>
<feature type="transmembrane region" description="Helical" evidence="1">
    <location>
        <begin position="154"/>
        <end position="171"/>
    </location>
</feature>
<keyword evidence="3" id="KW-1185">Reference proteome</keyword>
<reference evidence="3" key="1">
    <citation type="journal article" date="2019" name="Int. J. Syst. Evol. Microbiol.">
        <title>The Global Catalogue of Microorganisms (GCM) 10K type strain sequencing project: providing services to taxonomists for standard genome sequencing and annotation.</title>
        <authorList>
            <consortium name="The Broad Institute Genomics Platform"/>
            <consortium name="The Broad Institute Genome Sequencing Center for Infectious Disease"/>
            <person name="Wu L."/>
            <person name="Ma J."/>
        </authorList>
    </citation>
    <scope>NUCLEOTIDE SEQUENCE [LARGE SCALE GENOMIC DNA]</scope>
    <source>
        <strain evidence="3">CCUG 49339</strain>
    </source>
</reference>
<gene>
    <name evidence="2" type="ORF">ACFSCX_15710</name>
</gene>
<accession>A0ABW4LV38</accession>
<dbReference type="RefSeq" id="WP_377929202.1">
    <property type="nucleotide sequence ID" value="NZ_JBHUEM010000028.1"/>
</dbReference>
<organism evidence="2 3">
    <name type="scientific">Bacillus salitolerans</name>
    <dbReference type="NCBI Taxonomy" id="1437434"/>
    <lineage>
        <taxon>Bacteria</taxon>
        <taxon>Bacillati</taxon>
        <taxon>Bacillota</taxon>
        <taxon>Bacilli</taxon>
        <taxon>Bacillales</taxon>
        <taxon>Bacillaceae</taxon>
        <taxon>Bacillus</taxon>
    </lineage>
</organism>
<feature type="transmembrane region" description="Helical" evidence="1">
    <location>
        <begin position="25"/>
        <end position="46"/>
    </location>
</feature>
<evidence type="ECO:0000313" key="2">
    <source>
        <dbReference type="EMBL" id="MFD1737983.1"/>
    </source>
</evidence>
<dbReference type="InterPro" id="IPR056926">
    <property type="entry name" value="FLQE3_permease"/>
</dbReference>
<name>A0ABW4LV38_9BACI</name>
<keyword evidence="1" id="KW-1133">Transmembrane helix</keyword>